<reference evidence="4 5" key="1">
    <citation type="submission" date="2023-03" db="EMBL/GenBank/DDBJ databases">
        <title>Genome insight into feeding habits of ladybird beetles.</title>
        <authorList>
            <person name="Li H.-S."/>
            <person name="Huang Y.-H."/>
            <person name="Pang H."/>
        </authorList>
    </citation>
    <scope>NUCLEOTIDE SEQUENCE [LARGE SCALE GENOMIC DNA]</scope>
    <source>
        <strain evidence="4">SYSU_2023b</strain>
        <tissue evidence="4">Whole body</tissue>
    </source>
</reference>
<dbReference type="AlphaFoldDB" id="A0AAW1VE97"/>
<keyword evidence="2" id="KW-1133">Transmembrane helix</keyword>
<organism evidence="4 5">
    <name type="scientific">Henosepilachna vigintioctopunctata</name>
    <dbReference type="NCBI Taxonomy" id="420089"/>
    <lineage>
        <taxon>Eukaryota</taxon>
        <taxon>Metazoa</taxon>
        <taxon>Ecdysozoa</taxon>
        <taxon>Arthropoda</taxon>
        <taxon>Hexapoda</taxon>
        <taxon>Insecta</taxon>
        <taxon>Pterygota</taxon>
        <taxon>Neoptera</taxon>
        <taxon>Endopterygota</taxon>
        <taxon>Coleoptera</taxon>
        <taxon>Polyphaga</taxon>
        <taxon>Cucujiformia</taxon>
        <taxon>Coccinelloidea</taxon>
        <taxon>Coccinellidae</taxon>
        <taxon>Epilachninae</taxon>
        <taxon>Epilachnini</taxon>
        <taxon>Henosepilachna</taxon>
    </lineage>
</organism>
<keyword evidence="3" id="KW-0732">Signal</keyword>
<dbReference type="Proteomes" id="UP001431783">
    <property type="component" value="Unassembled WGS sequence"/>
</dbReference>
<accession>A0AAW1VE97</accession>
<proteinExistence type="predicted"/>
<comment type="caution">
    <text evidence="4">The sequence shown here is derived from an EMBL/GenBank/DDBJ whole genome shotgun (WGS) entry which is preliminary data.</text>
</comment>
<sequence length="793" mass="91096">MIFLRFVIILLTIDLSVLCADEHEESVEDTEIRNSREYNPEIWRAVEDGKIDMSGWIPHDSSQVQPETPNFKRRLRKRKRRPSLPFNDDTNSQERLNYFPRRRLRPFRLDQQDYGLEDMAQENVKRPANRRRITPVYTSEEIADVEPETEIITERQNDINPLMASIRFEEPKQETLKLNVPEKIRDPFDALKEAEEKQKPAEHIKQTTISPNLKALLKKTDGTISLSEILQQKNLSLAELLTGSAKAISALTSSPETTQPTEPSQISETTKYYRVLPSERKKITDRMYEQSVESTEAISSKEMLEAQRRRLALLHSRKENKPYLGITRTYEIVTEPITEKRVFVPSHPKFYSTVSYKPILIENFKTSPIISSTTYAYSTNKINEEENRSSEAINTVIPNEVLPSKPTLKKLPVTSAKLMKTTKNSADSPKLQEIPPNAIRINLEDILRRNITRKSEKHVEDGPLQITLDLNAGKISDDIKESSLEAEVTSQSSNGKLKIVTAREEILEMLKISTYRSKLSKILRDRNMTLQELMEQRERGSSQLHLADIFHNKTREPEPIEEPHVGVISGGFLESLREQKSRKFEGDGSKIVHSINTWPTTTETKQEATISPAISSTRSEELGMNKSYDYAAILPFWKQFHPDIFNQFYQNKDAKQLSDFHSSGELDDSLSNIGDDRVNVELKPKNYNLDEETFFDIPSGVKSALLASFAIVGLSLFMFLTILVIFKWTQKNKNKLNYTSSLSGVKIKSPILEMPHKNVLKTFVCETLGRKTNLYKSHLQSMSDVWDDRKQKF</sequence>
<keyword evidence="5" id="KW-1185">Reference proteome</keyword>
<evidence type="ECO:0000313" key="4">
    <source>
        <dbReference type="EMBL" id="KAK9891639.1"/>
    </source>
</evidence>
<feature type="signal peptide" evidence="3">
    <location>
        <begin position="1"/>
        <end position="19"/>
    </location>
</feature>
<name>A0AAW1VE97_9CUCU</name>
<evidence type="ECO:0000256" key="2">
    <source>
        <dbReference type="SAM" id="Phobius"/>
    </source>
</evidence>
<evidence type="ECO:0000256" key="1">
    <source>
        <dbReference type="SAM" id="MobiDB-lite"/>
    </source>
</evidence>
<protein>
    <submittedName>
        <fullName evidence="4">Uncharacterized protein</fullName>
    </submittedName>
</protein>
<gene>
    <name evidence="4" type="ORF">WA026_015603</name>
</gene>
<evidence type="ECO:0000256" key="3">
    <source>
        <dbReference type="SAM" id="SignalP"/>
    </source>
</evidence>
<feature type="chain" id="PRO_5043878518" evidence="3">
    <location>
        <begin position="20"/>
        <end position="793"/>
    </location>
</feature>
<feature type="region of interest" description="Disordered" evidence="1">
    <location>
        <begin position="74"/>
        <end position="95"/>
    </location>
</feature>
<dbReference type="EMBL" id="JARQZJ010000129">
    <property type="protein sequence ID" value="KAK9891639.1"/>
    <property type="molecule type" value="Genomic_DNA"/>
</dbReference>
<feature type="transmembrane region" description="Helical" evidence="2">
    <location>
        <begin position="704"/>
        <end position="726"/>
    </location>
</feature>
<keyword evidence="2" id="KW-0472">Membrane</keyword>
<keyword evidence="2" id="KW-0812">Transmembrane</keyword>
<evidence type="ECO:0000313" key="5">
    <source>
        <dbReference type="Proteomes" id="UP001431783"/>
    </source>
</evidence>